<organism evidence="1">
    <name type="scientific">Brassica cretica</name>
    <name type="common">Mustard</name>
    <dbReference type="NCBI Taxonomy" id="69181"/>
    <lineage>
        <taxon>Eukaryota</taxon>
        <taxon>Viridiplantae</taxon>
        <taxon>Streptophyta</taxon>
        <taxon>Embryophyta</taxon>
        <taxon>Tracheophyta</taxon>
        <taxon>Spermatophyta</taxon>
        <taxon>Magnoliopsida</taxon>
        <taxon>eudicotyledons</taxon>
        <taxon>Gunneridae</taxon>
        <taxon>Pentapetalae</taxon>
        <taxon>rosids</taxon>
        <taxon>malvids</taxon>
        <taxon>Brassicales</taxon>
        <taxon>Brassicaceae</taxon>
        <taxon>Brassiceae</taxon>
        <taxon>Brassica</taxon>
    </lineage>
</organism>
<reference evidence="1" key="1">
    <citation type="submission" date="2019-12" db="EMBL/GenBank/DDBJ databases">
        <title>Genome sequencing and annotation of Brassica cretica.</title>
        <authorList>
            <person name="Studholme D.J."/>
            <person name="Sarris P.F."/>
        </authorList>
    </citation>
    <scope>NUCLEOTIDE SEQUENCE</scope>
    <source>
        <strain evidence="1">PFS-102/07</strain>
        <tissue evidence="1">Leaf</tissue>
    </source>
</reference>
<name>A0A8S9LZT6_BRACR</name>
<proteinExistence type="predicted"/>
<comment type="caution">
    <text evidence="1">The sequence shown here is derived from an EMBL/GenBank/DDBJ whole genome shotgun (WGS) entry which is preliminary data.</text>
</comment>
<protein>
    <submittedName>
        <fullName evidence="1">Uncharacterized protein</fullName>
    </submittedName>
</protein>
<dbReference type="EMBL" id="QGKY02000089">
    <property type="protein sequence ID" value="KAF2610736.1"/>
    <property type="molecule type" value="Genomic_DNA"/>
</dbReference>
<evidence type="ECO:0000313" key="1">
    <source>
        <dbReference type="EMBL" id="KAF2610736.1"/>
    </source>
</evidence>
<dbReference type="AlphaFoldDB" id="A0A8S9LZT6"/>
<gene>
    <name evidence="1" type="ORF">F2Q70_00012715</name>
</gene>
<accession>A0A8S9LZT6</accession>
<sequence length="179" mass="20909">MNVFTKNESSERFILTKSPAEETRDIGVKNGYDEVNIQNIRRENEELFRRILFRNKFFLTKSFAEKTRDIRQELEKGRYAATERMFRSIATQRPNACSARSLRSDRASAEARSLHSDRAFVPLGRYIDRALARARLLHSDRARAEAWSLRSDRAFVPLSRYVATELEPKLGRYVATELF</sequence>